<keyword evidence="2" id="KW-1133">Transmembrane helix</keyword>
<accession>A0ABT1JNF7</accession>
<dbReference type="InterPro" id="IPR045927">
    <property type="entry name" value="DUF6346"/>
</dbReference>
<keyword evidence="2" id="KW-0812">Transmembrane</keyword>
<evidence type="ECO:0000313" key="4">
    <source>
        <dbReference type="Proteomes" id="UP000791080"/>
    </source>
</evidence>
<reference evidence="3 4" key="2">
    <citation type="submission" date="2022-06" db="EMBL/GenBank/DDBJ databases">
        <title>Genomic Encyclopedia of Type Strains, Phase I: the one thousand microbial genomes (KMG-I) project.</title>
        <authorList>
            <person name="Kyrpides N."/>
        </authorList>
    </citation>
    <scope>NUCLEOTIDE SEQUENCE [LARGE SCALE GENOMIC DNA]</scope>
    <source>
        <strain evidence="3 4">DSM 43889</strain>
    </source>
</reference>
<keyword evidence="2" id="KW-0472">Membrane</keyword>
<feature type="transmembrane region" description="Helical" evidence="2">
    <location>
        <begin position="139"/>
        <end position="162"/>
    </location>
</feature>
<dbReference type="EMBL" id="AUBJ02000001">
    <property type="protein sequence ID" value="MCP2333689.1"/>
    <property type="molecule type" value="Genomic_DNA"/>
</dbReference>
<evidence type="ECO:0000256" key="1">
    <source>
        <dbReference type="SAM" id="MobiDB-lite"/>
    </source>
</evidence>
<evidence type="ECO:0000313" key="3">
    <source>
        <dbReference type="EMBL" id="MCP2333689.1"/>
    </source>
</evidence>
<proteinExistence type="predicted"/>
<dbReference type="Proteomes" id="UP000791080">
    <property type="component" value="Unassembled WGS sequence"/>
</dbReference>
<organism evidence="3 4">
    <name type="scientific">Actinoalloteichus caeruleus DSM 43889</name>
    <dbReference type="NCBI Taxonomy" id="1120930"/>
    <lineage>
        <taxon>Bacteria</taxon>
        <taxon>Bacillati</taxon>
        <taxon>Actinomycetota</taxon>
        <taxon>Actinomycetes</taxon>
        <taxon>Pseudonocardiales</taxon>
        <taxon>Pseudonocardiaceae</taxon>
        <taxon>Actinoalloteichus</taxon>
        <taxon>Actinoalloteichus cyanogriseus</taxon>
    </lineage>
</organism>
<protein>
    <recommendedName>
        <fullName evidence="5">DUF3592 family protein</fullName>
    </recommendedName>
</protein>
<keyword evidence="4" id="KW-1185">Reference proteome</keyword>
<dbReference type="Pfam" id="PF19873">
    <property type="entry name" value="DUF6346"/>
    <property type="match status" value="1"/>
</dbReference>
<evidence type="ECO:0008006" key="5">
    <source>
        <dbReference type="Google" id="ProtNLM"/>
    </source>
</evidence>
<comment type="caution">
    <text evidence="3">The sequence shown here is derived from an EMBL/GenBank/DDBJ whole genome shotgun (WGS) entry which is preliminary data.</text>
</comment>
<feature type="region of interest" description="Disordered" evidence="1">
    <location>
        <begin position="167"/>
        <end position="222"/>
    </location>
</feature>
<sequence length="222" mass="23222">MAEISRGRKIVAGVVLGVVGLTLFALVFPFTTTLHTWGGTKADDRPVVDAGTAEVTSCRSTGPISLEGGIGPADVCTAEIHWSDGRVEHREAYPRQLTREDLGTEVPVEEVQIVAGGGWKLAVFRTDRSGAPVPPPISIAAYALANLLVLAVTVGVLVRLGFLPRPEREGEQERNGGGSPPNPRFGPHWGSSGRPGSQGGPPAPPASHLPPHQQRGTTGQGD</sequence>
<feature type="transmembrane region" description="Helical" evidence="2">
    <location>
        <begin position="12"/>
        <end position="31"/>
    </location>
</feature>
<name>A0ABT1JNF7_ACTCY</name>
<reference evidence="3 4" key="1">
    <citation type="submission" date="2013-07" db="EMBL/GenBank/DDBJ databases">
        <authorList>
            <consortium name="DOE Joint Genome Institute"/>
            <person name="Reeve W."/>
            <person name="Huntemann M."/>
            <person name="Han J."/>
            <person name="Chen A."/>
            <person name="Kyrpides N."/>
            <person name="Mavromatis K."/>
            <person name="Markowitz V."/>
            <person name="Palaniappan K."/>
            <person name="Ivanova N."/>
            <person name="Schaumberg A."/>
            <person name="Pati A."/>
            <person name="Liolios K."/>
            <person name="Nordberg H.P."/>
            <person name="Cantor M.N."/>
            <person name="Hua S.X."/>
            <person name="Woyke T."/>
        </authorList>
    </citation>
    <scope>NUCLEOTIDE SEQUENCE [LARGE SCALE GENOMIC DNA]</scope>
    <source>
        <strain evidence="3 4">DSM 43889</strain>
    </source>
</reference>
<gene>
    <name evidence="3" type="ORF">G443_003959</name>
</gene>
<evidence type="ECO:0000256" key="2">
    <source>
        <dbReference type="SAM" id="Phobius"/>
    </source>
</evidence>